<comment type="caution">
    <text evidence="1">The sequence shown here is derived from an EMBL/GenBank/DDBJ whole genome shotgun (WGS) entry which is preliminary data.</text>
</comment>
<keyword evidence="2" id="KW-1185">Reference proteome</keyword>
<gene>
    <name evidence="1" type="ORF">PSON_ATCC_30995.1.T2350013</name>
</gene>
<proteinExistence type="predicted"/>
<name>A0A8S1RQM2_9CILI</name>
<dbReference type="AlphaFoldDB" id="A0A8S1RQM2"/>
<accession>A0A8S1RQM2</accession>
<dbReference type="Proteomes" id="UP000692954">
    <property type="component" value="Unassembled WGS sequence"/>
</dbReference>
<organism evidence="1 2">
    <name type="scientific">Paramecium sonneborni</name>
    <dbReference type="NCBI Taxonomy" id="65129"/>
    <lineage>
        <taxon>Eukaryota</taxon>
        <taxon>Sar</taxon>
        <taxon>Alveolata</taxon>
        <taxon>Ciliophora</taxon>
        <taxon>Intramacronucleata</taxon>
        <taxon>Oligohymenophorea</taxon>
        <taxon>Peniculida</taxon>
        <taxon>Parameciidae</taxon>
        <taxon>Paramecium</taxon>
    </lineage>
</organism>
<dbReference type="EMBL" id="CAJJDN010000235">
    <property type="protein sequence ID" value="CAD8129633.1"/>
    <property type="molecule type" value="Genomic_DNA"/>
</dbReference>
<evidence type="ECO:0000313" key="1">
    <source>
        <dbReference type="EMBL" id="CAD8129633.1"/>
    </source>
</evidence>
<evidence type="ECO:0000313" key="2">
    <source>
        <dbReference type="Proteomes" id="UP000692954"/>
    </source>
</evidence>
<sequence length="258" mass="31172">MIKQFINEYEIYRDINIQQLIILKCKYQDAISQTFQYSYNVMSGIHRTMLKDYDERERKLSLMLDLDLQQSRFNKNKKICCGNEIQYYLRKELINSFSSTLTNDNRNDLLKRNQKQNQFRLHYQKKLKQILDRFSLVALDCLGISYRSSLSNESLYTQFQKVGYWFRGIWGSKYDNQIKTGFLMMKQKNNKIYLKILQKLREETIFEEITHQSQQEVENLVKRIRQIVYVWGLEIRCCPRTDVKDLFVKAPEDKESLE</sequence>
<reference evidence="1" key="1">
    <citation type="submission" date="2021-01" db="EMBL/GenBank/DDBJ databases">
        <authorList>
            <consortium name="Genoscope - CEA"/>
            <person name="William W."/>
        </authorList>
    </citation>
    <scope>NUCLEOTIDE SEQUENCE</scope>
</reference>
<protein>
    <submittedName>
        <fullName evidence="1">Uncharacterized protein</fullName>
    </submittedName>
</protein>